<evidence type="ECO:0000256" key="5">
    <source>
        <dbReference type="PIRSR" id="PIRSR606689-1"/>
    </source>
</evidence>
<reference evidence="7" key="1">
    <citation type="journal article" date="2019" name="bioRxiv">
        <title>The Genome of the Zebra Mussel, Dreissena polymorpha: A Resource for Invasive Species Research.</title>
        <authorList>
            <person name="McCartney M.A."/>
            <person name="Auch B."/>
            <person name="Kono T."/>
            <person name="Mallez S."/>
            <person name="Zhang Y."/>
            <person name="Obille A."/>
            <person name="Becker A."/>
            <person name="Abrahante J.E."/>
            <person name="Garbe J."/>
            <person name="Badalamenti J.P."/>
            <person name="Herman A."/>
            <person name="Mangelson H."/>
            <person name="Liachko I."/>
            <person name="Sullivan S."/>
            <person name="Sone E.D."/>
            <person name="Koren S."/>
            <person name="Silverstein K.A.T."/>
            <person name="Beckman K.B."/>
            <person name="Gohl D.M."/>
        </authorList>
    </citation>
    <scope>NUCLEOTIDE SEQUENCE</scope>
    <source>
        <strain evidence="7">Duluth1</strain>
        <tissue evidence="7">Whole animal</tissue>
    </source>
</reference>
<feature type="binding site" evidence="6">
    <location>
        <position position="25"/>
    </location>
    <ligand>
        <name>Mg(2+)</name>
        <dbReference type="ChEBI" id="CHEBI:18420"/>
    </ligand>
</feature>
<dbReference type="InterPro" id="IPR027417">
    <property type="entry name" value="P-loop_NTPase"/>
</dbReference>
<dbReference type="AlphaFoldDB" id="A0A9D4QZA8"/>
<evidence type="ECO:0000313" key="7">
    <source>
        <dbReference type="EMBL" id="KAH3848342.1"/>
    </source>
</evidence>
<dbReference type="SUPFAM" id="SSF52540">
    <property type="entry name" value="P-loop containing nucleoside triphosphate hydrolases"/>
    <property type="match status" value="1"/>
</dbReference>
<evidence type="ECO:0000256" key="3">
    <source>
        <dbReference type="ARBA" id="ARBA00022741"/>
    </source>
</evidence>
<keyword evidence="2" id="KW-0449">Lipoprotein</keyword>
<keyword evidence="6" id="KW-0479">Metal-binding</keyword>
<evidence type="ECO:0000313" key="8">
    <source>
        <dbReference type="Proteomes" id="UP000828390"/>
    </source>
</evidence>
<comment type="similarity">
    <text evidence="1">Belongs to the small GTPase superfamily. Arf family.</text>
</comment>
<accession>A0A9D4QZA8</accession>
<comment type="caution">
    <text evidence="7">The sequence shown here is derived from an EMBL/GenBank/DDBJ whole genome shotgun (WGS) entry which is preliminary data.</text>
</comment>
<evidence type="ECO:0000256" key="2">
    <source>
        <dbReference type="ARBA" id="ARBA00022707"/>
    </source>
</evidence>
<evidence type="ECO:0000256" key="1">
    <source>
        <dbReference type="ARBA" id="ARBA00010290"/>
    </source>
</evidence>
<dbReference type="PANTHER" id="PTHR45697">
    <property type="entry name" value="ADP-RIBOSYLATION FACTOR-LIKE PROTEIN 2-RELATED"/>
    <property type="match status" value="1"/>
</dbReference>
<keyword evidence="3 5" id="KW-0547">Nucleotide-binding</keyword>
<dbReference type="InterPro" id="IPR044612">
    <property type="entry name" value="ARL2/3"/>
</dbReference>
<dbReference type="Pfam" id="PF00025">
    <property type="entry name" value="Arf"/>
    <property type="match status" value="1"/>
</dbReference>
<proteinExistence type="inferred from homology"/>
<keyword evidence="6" id="KW-0460">Magnesium</keyword>
<reference evidence="7" key="2">
    <citation type="submission" date="2020-11" db="EMBL/GenBank/DDBJ databases">
        <authorList>
            <person name="McCartney M.A."/>
            <person name="Auch B."/>
            <person name="Kono T."/>
            <person name="Mallez S."/>
            <person name="Becker A."/>
            <person name="Gohl D.M."/>
            <person name="Silverstein K.A.T."/>
            <person name="Koren S."/>
            <person name="Bechman K.B."/>
            <person name="Herman A."/>
            <person name="Abrahante J.E."/>
            <person name="Garbe J."/>
        </authorList>
    </citation>
    <scope>NUCLEOTIDE SEQUENCE</scope>
    <source>
        <strain evidence="7">Duluth1</strain>
        <tissue evidence="7">Whole animal</tissue>
    </source>
</reference>
<organism evidence="7 8">
    <name type="scientific">Dreissena polymorpha</name>
    <name type="common">Zebra mussel</name>
    <name type="synonym">Mytilus polymorpha</name>
    <dbReference type="NCBI Taxonomy" id="45954"/>
    <lineage>
        <taxon>Eukaryota</taxon>
        <taxon>Metazoa</taxon>
        <taxon>Spiralia</taxon>
        <taxon>Lophotrochozoa</taxon>
        <taxon>Mollusca</taxon>
        <taxon>Bivalvia</taxon>
        <taxon>Autobranchia</taxon>
        <taxon>Heteroconchia</taxon>
        <taxon>Euheterodonta</taxon>
        <taxon>Imparidentia</taxon>
        <taxon>Neoheterodontei</taxon>
        <taxon>Myida</taxon>
        <taxon>Dreissenoidea</taxon>
        <taxon>Dreissenidae</taxon>
        <taxon>Dreissena</taxon>
    </lineage>
</organism>
<protein>
    <submittedName>
        <fullName evidence="7">Uncharacterized protein</fullName>
    </submittedName>
</protein>
<dbReference type="Gene3D" id="3.40.50.300">
    <property type="entry name" value="P-loop containing nucleotide triphosphate hydrolases"/>
    <property type="match status" value="1"/>
</dbReference>
<evidence type="ECO:0000256" key="6">
    <source>
        <dbReference type="PIRSR" id="PIRSR606689-2"/>
    </source>
</evidence>
<keyword evidence="4 5" id="KW-0342">GTP-binding</keyword>
<dbReference type="EMBL" id="JAIWYP010000003">
    <property type="protein sequence ID" value="KAH3848342.1"/>
    <property type="molecule type" value="Genomic_DNA"/>
</dbReference>
<dbReference type="GO" id="GO:0005525">
    <property type="term" value="F:GTP binding"/>
    <property type="evidence" value="ECO:0007669"/>
    <property type="project" value="UniProtKB-KW"/>
</dbReference>
<dbReference type="InterPro" id="IPR006689">
    <property type="entry name" value="Small_GTPase_ARF/SAR"/>
</dbReference>
<keyword evidence="2" id="KW-0519">Myristate</keyword>
<sequence length="173" mass="19696">MGGVCSGYTVPKKILLTGPKGSGKTTLLYTWCVGGKDAKVPRTESFNVEMVHGPRGGQLLLVWDVTDPIRRRQFFHGTEAIVYMIDSRYLSDLDDVRDDLHVLLEDRDLKHLPVLLVLGKKDLTDMFSLDELGKKLGLLEAMQSRQYDWVSVRKDDNRTYQTALYKLCELIFS</sequence>
<dbReference type="GO" id="GO:0046872">
    <property type="term" value="F:metal ion binding"/>
    <property type="evidence" value="ECO:0007669"/>
    <property type="project" value="UniProtKB-KW"/>
</dbReference>
<dbReference type="Proteomes" id="UP000828390">
    <property type="component" value="Unassembled WGS sequence"/>
</dbReference>
<dbReference type="OrthoDB" id="6067901at2759"/>
<feature type="binding site" evidence="5">
    <location>
        <begin position="18"/>
        <end position="25"/>
    </location>
    <ligand>
        <name>GTP</name>
        <dbReference type="ChEBI" id="CHEBI:37565"/>
    </ligand>
</feature>
<evidence type="ECO:0000256" key="4">
    <source>
        <dbReference type="ARBA" id="ARBA00023134"/>
    </source>
</evidence>
<feature type="binding site" evidence="6">
    <location>
        <position position="43"/>
    </location>
    <ligand>
        <name>Mg(2+)</name>
        <dbReference type="ChEBI" id="CHEBI:18420"/>
    </ligand>
</feature>
<name>A0A9D4QZA8_DREPO</name>
<dbReference type="GO" id="GO:0003924">
    <property type="term" value="F:GTPase activity"/>
    <property type="evidence" value="ECO:0007669"/>
    <property type="project" value="InterPro"/>
</dbReference>
<gene>
    <name evidence="7" type="ORF">DPMN_090702</name>
</gene>
<dbReference type="SMART" id="SM00177">
    <property type="entry name" value="ARF"/>
    <property type="match status" value="1"/>
</dbReference>
<keyword evidence="8" id="KW-1185">Reference proteome</keyword>